<dbReference type="AlphaFoldDB" id="A0A0F9UL13"/>
<accession>A0A0F9UL13</accession>
<protein>
    <submittedName>
        <fullName evidence="1">Uncharacterized protein</fullName>
    </submittedName>
</protein>
<evidence type="ECO:0000313" key="1">
    <source>
        <dbReference type="EMBL" id="KKN92329.1"/>
    </source>
</evidence>
<organism evidence="1">
    <name type="scientific">marine sediment metagenome</name>
    <dbReference type="NCBI Taxonomy" id="412755"/>
    <lineage>
        <taxon>unclassified sequences</taxon>
        <taxon>metagenomes</taxon>
        <taxon>ecological metagenomes</taxon>
    </lineage>
</organism>
<proteinExistence type="predicted"/>
<reference evidence="1" key="1">
    <citation type="journal article" date="2015" name="Nature">
        <title>Complex archaea that bridge the gap between prokaryotes and eukaryotes.</title>
        <authorList>
            <person name="Spang A."/>
            <person name="Saw J.H."/>
            <person name="Jorgensen S.L."/>
            <person name="Zaremba-Niedzwiedzka K."/>
            <person name="Martijn J."/>
            <person name="Lind A.E."/>
            <person name="van Eijk R."/>
            <person name="Schleper C."/>
            <person name="Guy L."/>
            <person name="Ettema T.J."/>
        </authorList>
    </citation>
    <scope>NUCLEOTIDE SEQUENCE</scope>
</reference>
<name>A0A0F9UL13_9ZZZZ</name>
<gene>
    <name evidence="1" type="ORF">LCGC14_0208200</name>
</gene>
<dbReference type="EMBL" id="LAZR01000095">
    <property type="protein sequence ID" value="KKN92329.1"/>
    <property type="molecule type" value="Genomic_DNA"/>
</dbReference>
<sequence length="95" mass="11090">MRSAREILVPDIKGWAVVKYHHSGDDDDNATIYGEHIVGCGFRFDGEEAHWCWEWQDAEPNKEDRCWECQKPVPKEIVGLVAMMNWKEIDKSEKV</sequence>
<comment type="caution">
    <text evidence="1">The sequence shown here is derived from an EMBL/GenBank/DDBJ whole genome shotgun (WGS) entry which is preliminary data.</text>
</comment>